<proteinExistence type="predicted"/>
<organism evidence="3 4">
    <name type="scientific">Candidatus Scatousia excrementipullorum</name>
    <dbReference type="NCBI Taxonomy" id="2840936"/>
    <lineage>
        <taxon>Bacteria</taxon>
        <taxon>Candidatus Scatousia</taxon>
    </lineage>
</organism>
<feature type="signal peptide" evidence="1">
    <location>
        <begin position="1"/>
        <end position="20"/>
    </location>
</feature>
<dbReference type="Pfam" id="PF09992">
    <property type="entry name" value="NAGPA"/>
    <property type="match status" value="1"/>
</dbReference>
<evidence type="ECO:0000256" key="1">
    <source>
        <dbReference type="SAM" id="SignalP"/>
    </source>
</evidence>
<dbReference type="EMBL" id="JADIND010000114">
    <property type="protein sequence ID" value="MBO8430845.1"/>
    <property type="molecule type" value="Genomic_DNA"/>
</dbReference>
<keyword evidence="1" id="KW-0732">Signal</keyword>
<reference evidence="3" key="2">
    <citation type="journal article" date="2021" name="PeerJ">
        <title>Extensive microbial diversity within the chicken gut microbiome revealed by metagenomics and culture.</title>
        <authorList>
            <person name="Gilroy R."/>
            <person name="Ravi A."/>
            <person name="Getino M."/>
            <person name="Pursley I."/>
            <person name="Horton D.L."/>
            <person name="Alikhan N.F."/>
            <person name="Baker D."/>
            <person name="Gharbi K."/>
            <person name="Hall N."/>
            <person name="Watson M."/>
            <person name="Adriaenssens E.M."/>
            <person name="Foster-Nyarko E."/>
            <person name="Jarju S."/>
            <person name="Secka A."/>
            <person name="Antonio M."/>
            <person name="Oren A."/>
            <person name="Chaudhuri R.R."/>
            <person name="La Ragione R."/>
            <person name="Hildebrand F."/>
            <person name="Pallen M.J."/>
        </authorList>
    </citation>
    <scope>NUCLEOTIDE SEQUENCE</scope>
    <source>
        <strain evidence="3">10192</strain>
    </source>
</reference>
<name>A0A9D9DQ94_9BACT</name>
<sequence length="266" mass="30145">MKKLLITLLFLVMSVNIANAFGDDIDIKNENGIYHIVLKGDKIKKKIKVYASNTLQTNREIHLQSGAKLTINGGYFDPSNEKTISYIVINSQTYEDPIMNENLLTNQFLRKNLAKILNRTELRIVDCNNKYHYEMVPHNAKVDFTCDVVHSIQGGPLILPDLRLEEELFVVKEGDEVVREASSVLHKTSRTILGLKDGDLHILIITDENPMDMYEVQKLCKDLGFERAMALDGGSSTSMNYKNKYEVISEKGDGAGRKLKSFLLVY</sequence>
<feature type="chain" id="PRO_5039710669" evidence="1">
    <location>
        <begin position="21"/>
        <end position="266"/>
    </location>
</feature>
<reference evidence="3" key="1">
    <citation type="submission" date="2020-10" db="EMBL/GenBank/DDBJ databases">
        <authorList>
            <person name="Gilroy R."/>
        </authorList>
    </citation>
    <scope>NUCLEOTIDE SEQUENCE</scope>
    <source>
        <strain evidence="3">10192</strain>
    </source>
</reference>
<evidence type="ECO:0000313" key="4">
    <source>
        <dbReference type="Proteomes" id="UP000823632"/>
    </source>
</evidence>
<dbReference type="InterPro" id="IPR018711">
    <property type="entry name" value="NAGPA"/>
</dbReference>
<evidence type="ECO:0000313" key="3">
    <source>
        <dbReference type="EMBL" id="MBO8430845.1"/>
    </source>
</evidence>
<keyword evidence="3" id="KW-0378">Hydrolase</keyword>
<dbReference type="Proteomes" id="UP000823632">
    <property type="component" value="Unassembled WGS sequence"/>
</dbReference>
<keyword evidence="3" id="KW-0326">Glycosidase</keyword>
<feature type="domain" description="Phosphodiester glycosidase" evidence="2">
    <location>
        <begin position="66"/>
        <end position="266"/>
    </location>
</feature>
<dbReference type="PANTHER" id="PTHR40446:SF2">
    <property type="entry name" value="N-ACETYLGLUCOSAMINE-1-PHOSPHODIESTER ALPHA-N-ACETYLGLUCOSAMINIDASE"/>
    <property type="match status" value="1"/>
</dbReference>
<evidence type="ECO:0000259" key="2">
    <source>
        <dbReference type="Pfam" id="PF09992"/>
    </source>
</evidence>
<dbReference type="GO" id="GO:0016798">
    <property type="term" value="F:hydrolase activity, acting on glycosyl bonds"/>
    <property type="evidence" value="ECO:0007669"/>
    <property type="project" value="UniProtKB-KW"/>
</dbReference>
<dbReference type="AlphaFoldDB" id="A0A9D9DQ94"/>
<dbReference type="PANTHER" id="PTHR40446">
    <property type="entry name" value="N-ACETYLGLUCOSAMINE-1-PHOSPHODIESTER ALPHA-N-ACETYLGLUCOSAMINIDASE"/>
    <property type="match status" value="1"/>
</dbReference>
<comment type="caution">
    <text evidence="3">The sequence shown here is derived from an EMBL/GenBank/DDBJ whole genome shotgun (WGS) entry which is preliminary data.</text>
</comment>
<protein>
    <submittedName>
        <fullName evidence="3">Phosphodiester glycosidase family protein</fullName>
    </submittedName>
</protein>
<accession>A0A9D9DQ94</accession>
<gene>
    <name evidence="3" type="ORF">IAC76_05610</name>
</gene>